<feature type="domain" description="Nitrite/sulphite reductase 4Fe-4S" evidence="7">
    <location>
        <begin position="90"/>
        <end position="194"/>
    </location>
</feature>
<evidence type="ECO:0000256" key="6">
    <source>
        <dbReference type="ARBA" id="ARBA00023014"/>
    </source>
</evidence>
<dbReference type="PIRSF" id="PIRSF037487">
    <property type="entry name" value="Sulfite_red_assimil"/>
    <property type="match status" value="1"/>
</dbReference>
<keyword evidence="3" id="KW-0479">Metal-binding</keyword>
<proteinExistence type="predicted"/>
<dbReference type="InterPro" id="IPR006067">
    <property type="entry name" value="NO2/SO3_Rdtase_4Fe4S_dom"/>
</dbReference>
<keyword evidence="5" id="KW-0408">Iron</keyword>
<dbReference type="PRINTS" id="PR00397">
    <property type="entry name" value="SIROHAEM"/>
</dbReference>
<dbReference type="InterPro" id="IPR045854">
    <property type="entry name" value="NO2/SO3_Rdtase_4Fe4S_sf"/>
</dbReference>
<evidence type="ECO:0000256" key="1">
    <source>
        <dbReference type="ARBA" id="ARBA00022485"/>
    </source>
</evidence>
<dbReference type="AlphaFoldDB" id="A0A9D6V260"/>
<keyword evidence="2" id="KW-0349">Heme</keyword>
<name>A0A9D6V260_9BACT</name>
<gene>
    <name evidence="9" type="ORF">HY912_00400</name>
</gene>
<dbReference type="SUPFAM" id="SSF55124">
    <property type="entry name" value="Nitrite/Sulfite reductase N-terminal domain-like"/>
    <property type="match status" value="1"/>
</dbReference>
<dbReference type="InterPro" id="IPR036136">
    <property type="entry name" value="Nit/Sulf_reduc_fer-like_dom_sf"/>
</dbReference>
<evidence type="ECO:0000259" key="8">
    <source>
        <dbReference type="Pfam" id="PF03460"/>
    </source>
</evidence>
<dbReference type="GO" id="GO:0051539">
    <property type="term" value="F:4 iron, 4 sulfur cluster binding"/>
    <property type="evidence" value="ECO:0007669"/>
    <property type="project" value="UniProtKB-KW"/>
</dbReference>
<evidence type="ECO:0000259" key="7">
    <source>
        <dbReference type="Pfam" id="PF01077"/>
    </source>
</evidence>
<keyword evidence="4" id="KW-0560">Oxidoreductase</keyword>
<dbReference type="SUPFAM" id="SSF56014">
    <property type="entry name" value="Nitrite and sulphite reductase 4Fe-4S domain-like"/>
    <property type="match status" value="1"/>
</dbReference>
<feature type="non-terminal residue" evidence="9">
    <location>
        <position position="196"/>
    </location>
</feature>
<sequence>MKDDLLSKAAILQRDGQTYAIMAPLLGGIMDLATAQRIADVTEAFRVKTLKITGAQRLALLGIEEKDIDAVYEALGAKPQVGAALCQQYVKVCPGNSFCTRGQRDTVSFASRLIERFHPFPKITAKVKIGIAGCYNSCVEPALKDIGLIGLPKGWIVMVGGAGGKDPMLGEVIAKNMSDEQVLSVVDSILKYYRAA</sequence>
<protein>
    <submittedName>
        <fullName evidence="9">NAD(P)/FAD-dependent oxidoreductase</fullName>
    </submittedName>
</protein>
<evidence type="ECO:0000256" key="2">
    <source>
        <dbReference type="ARBA" id="ARBA00022617"/>
    </source>
</evidence>
<evidence type="ECO:0000256" key="4">
    <source>
        <dbReference type="ARBA" id="ARBA00023002"/>
    </source>
</evidence>
<comment type="caution">
    <text evidence="9">The sequence shown here is derived from an EMBL/GenBank/DDBJ whole genome shotgun (WGS) entry which is preliminary data.</text>
</comment>
<evidence type="ECO:0000313" key="9">
    <source>
        <dbReference type="EMBL" id="MBI5247927.1"/>
    </source>
</evidence>
<dbReference type="PANTHER" id="PTHR43809:SF1">
    <property type="entry name" value="NITRITE REDUCTASE (NADH) LARGE SUBUNIT"/>
    <property type="match status" value="1"/>
</dbReference>
<accession>A0A9D6V260</accession>
<dbReference type="Gene3D" id="3.90.480.10">
    <property type="entry name" value="Sulfite Reductase Hemoprotein,Domain 2"/>
    <property type="match status" value="1"/>
</dbReference>
<evidence type="ECO:0000313" key="10">
    <source>
        <dbReference type="Proteomes" id="UP000807825"/>
    </source>
</evidence>
<dbReference type="GO" id="GO:0046872">
    <property type="term" value="F:metal ion binding"/>
    <property type="evidence" value="ECO:0007669"/>
    <property type="project" value="UniProtKB-KW"/>
</dbReference>
<feature type="domain" description="Nitrite/Sulfite reductase ferredoxin-like" evidence="8">
    <location>
        <begin position="12"/>
        <end position="77"/>
    </location>
</feature>
<evidence type="ECO:0000256" key="5">
    <source>
        <dbReference type="ARBA" id="ARBA00023004"/>
    </source>
</evidence>
<organism evidence="9 10">
    <name type="scientific">Desulfomonile tiedjei</name>
    <dbReference type="NCBI Taxonomy" id="2358"/>
    <lineage>
        <taxon>Bacteria</taxon>
        <taxon>Pseudomonadati</taxon>
        <taxon>Thermodesulfobacteriota</taxon>
        <taxon>Desulfomonilia</taxon>
        <taxon>Desulfomonilales</taxon>
        <taxon>Desulfomonilaceae</taxon>
        <taxon>Desulfomonile</taxon>
    </lineage>
</organism>
<dbReference type="EMBL" id="JACRDE010000015">
    <property type="protein sequence ID" value="MBI5247927.1"/>
    <property type="molecule type" value="Genomic_DNA"/>
</dbReference>
<dbReference type="GO" id="GO:0016491">
    <property type="term" value="F:oxidoreductase activity"/>
    <property type="evidence" value="ECO:0007669"/>
    <property type="project" value="UniProtKB-KW"/>
</dbReference>
<reference evidence="9" key="1">
    <citation type="submission" date="2020-07" db="EMBL/GenBank/DDBJ databases">
        <title>Huge and variable diversity of episymbiotic CPR bacteria and DPANN archaea in groundwater ecosystems.</title>
        <authorList>
            <person name="He C.Y."/>
            <person name="Keren R."/>
            <person name="Whittaker M."/>
            <person name="Farag I.F."/>
            <person name="Doudna J."/>
            <person name="Cate J.H.D."/>
            <person name="Banfield J.F."/>
        </authorList>
    </citation>
    <scope>NUCLEOTIDE SEQUENCE</scope>
    <source>
        <strain evidence="9">NC_groundwater_1664_Pr3_B-0.1um_52_9</strain>
    </source>
</reference>
<keyword evidence="1" id="KW-0004">4Fe-4S</keyword>
<dbReference type="Pfam" id="PF03460">
    <property type="entry name" value="NIR_SIR_ferr"/>
    <property type="match status" value="1"/>
</dbReference>
<dbReference type="InterPro" id="IPR052034">
    <property type="entry name" value="NasD-like"/>
</dbReference>
<keyword evidence="6" id="KW-0411">Iron-sulfur</keyword>
<dbReference type="Gene3D" id="3.30.413.10">
    <property type="entry name" value="Sulfite Reductase Hemoprotein, domain 1"/>
    <property type="match status" value="1"/>
</dbReference>
<dbReference type="Proteomes" id="UP000807825">
    <property type="component" value="Unassembled WGS sequence"/>
</dbReference>
<dbReference type="InterPro" id="IPR017220">
    <property type="entry name" value="Sulphite_reductase_assimil"/>
</dbReference>
<dbReference type="Pfam" id="PF01077">
    <property type="entry name" value="NIR_SIR"/>
    <property type="match status" value="1"/>
</dbReference>
<dbReference type="InterPro" id="IPR005117">
    <property type="entry name" value="NiRdtase/SiRdtase_haem-b_fer"/>
</dbReference>
<evidence type="ECO:0000256" key="3">
    <source>
        <dbReference type="ARBA" id="ARBA00022723"/>
    </source>
</evidence>
<dbReference type="GO" id="GO:0020037">
    <property type="term" value="F:heme binding"/>
    <property type="evidence" value="ECO:0007669"/>
    <property type="project" value="InterPro"/>
</dbReference>
<dbReference type="PANTHER" id="PTHR43809">
    <property type="entry name" value="NITRITE REDUCTASE (NADH) LARGE SUBUNIT"/>
    <property type="match status" value="1"/>
</dbReference>
<dbReference type="InterPro" id="IPR006066">
    <property type="entry name" value="NO2/SO3_Rdtase_FeS/sirohaem_BS"/>
</dbReference>